<evidence type="ECO:0000313" key="2">
    <source>
        <dbReference type="EnsemblMetazoa" id="XP_019858329.1"/>
    </source>
</evidence>
<dbReference type="CDD" id="cd01670">
    <property type="entry name" value="Death"/>
    <property type="match status" value="1"/>
</dbReference>
<dbReference type="Proteomes" id="UP000007879">
    <property type="component" value="Unassembled WGS sequence"/>
</dbReference>
<proteinExistence type="predicted"/>
<reference evidence="2" key="2">
    <citation type="submission" date="2024-06" db="UniProtKB">
        <authorList>
            <consortium name="EnsemblMetazoa"/>
        </authorList>
    </citation>
    <scope>IDENTIFICATION</scope>
</reference>
<dbReference type="GO" id="GO:0007165">
    <property type="term" value="P:signal transduction"/>
    <property type="evidence" value="ECO:0007669"/>
    <property type="project" value="InterPro"/>
</dbReference>
<dbReference type="GeneID" id="109586571"/>
<dbReference type="InterPro" id="IPR011029">
    <property type="entry name" value="DEATH-like_dom_sf"/>
</dbReference>
<organism evidence="2 3">
    <name type="scientific">Amphimedon queenslandica</name>
    <name type="common">Sponge</name>
    <dbReference type="NCBI Taxonomy" id="400682"/>
    <lineage>
        <taxon>Eukaryota</taxon>
        <taxon>Metazoa</taxon>
        <taxon>Porifera</taxon>
        <taxon>Demospongiae</taxon>
        <taxon>Heteroscleromorpha</taxon>
        <taxon>Haplosclerida</taxon>
        <taxon>Niphatidae</taxon>
        <taxon>Amphimedon</taxon>
    </lineage>
</organism>
<reference evidence="3" key="1">
    <citation type="journal article" date="2010" name="Nature">
        <title>The Amphimedon queenslandica genome and the evolution of animal complexity.</title>
        <authorList>
            <person name="Srivastava M."/>
            <person name="Simakov O."/>
            <person name="Chapman J."/>
            <person name="Fahey B."/>
            <person name="Gauthier M.E."/>
            <person name="Mitros T."/>
            <person name="Richards G.S."/>
            <person name="Conaco C."/>
            <person name="Dacre M."/>
            <person name="Hellsten U."/>
            <person name="Larroux C."/>
            <person name="Putnam N.H."/>
            <person name="Stanke M."/>
            <person name="Adamska M."/>
            <person name="Darling A."/>
            <person name="Degnan S.M."/>
            <person name="Oakley T.H."/>
            <person name="Plachetzki D.C."/>
            <person name="Zhai Y."/>
            <person name="Adamski M."/>
            <person name="Calcino A."/>
            <person name="Cummins S.F."/>
            <person name="Goodstein D.M."/>
            <person name="Harris C."/>
            <person name="Jackson D.J."/>
            <person name="Leys S.P."/>
            <person name="Shu S."/>
            <person name="Woodcroft B.J."/>
            <person name="Vervoort M."/>
            <person name="Kosik K.S."/>
            <person name="Manning G."/>
            <person name="Degnan B.M."/>
            <person name="Rokhsar D.S."/>
        </authorList>
    </citation>
    <scope>NUCLEOTIDE SEQUENCE [LARGE SCALE GENOMIC DNA]</scope>
</reference>
<dbReference type="SUPFAM" id="SSF47986">
    <property type="entry name" value="DEATH domain"/>
    <property type="match status" value="1"/>
</dbReference>
<dbReference type="Gene3D" id="1.10.533.10">
    <property type="entry name" value="Death Domain, Fas"/>
    <property type="match status" value="1"/>
</dbReference>
<accession>A0AAN0JMV7</accession>
<dbReference type="EnsemblMetazoa" id="XM_020002770.1">
    <property type="protein sequence ID" value="XP_019858329.1"/>
    <property type="gene ID" value="LOC109586571"/>
</dbReference>
<dbReference type="AlphaFoldDB" id="A0AAN0JMV7"/>
<protein>
    <recommendedName>
        <fullName evidence="1">Death domain-containing protein</fullName>
    </recommendedName>
</protein>
<evidence type="ECO:0000313" key="3">
    <source>
        <dbReference type="Proteomes" id="UP000007879"/>
    </source>
</evidence>
<name>A0AAN0JMV7_AMPQE</name>
<keyword evidence="3" id="KW-1185">Reference proteome</keyword>
<dbReference type="PROSITE" id="PS50017">
    <property type="entry name" value="DEATH_DOMAIN"/>
    <property type="match status" value="1"/>
</dbReference>
<dbReference type="KEGG" id="aqu:109586571"/>
<dbReference type="Pfam" id="PF00531">
    <property type="entry name" value="Death"/>
    <property type="match status" value="1"/>
</dbReference>
<feature type="domain" description="Death" evidence="1">
    <location>
        <begin position="41"/>
        <end position="112"/>
    </location>
</feature>
<evidence type="ECO:0000259" key="1">
    <source>
        <dbReference type="PROSITE" id="PS50017"/>
    </source>
</evidence>
<dbReference type="RefSeq" id="XP_019858329.1">
    <property type="nucleotide sequence ID" value="XM_020002770.1"/>
</dbReference>
<sequence length="543" mass="61610">MMATPTSSAIPRIILSGRTLNIDDLNEVIALLERHHFNKTSYERLGQRLNLSHNTLEEIKKDHKGVHSCFTQCLASWLRKPDGVETPTIDTLIAAVRGIGENAVADGINEEIQTVPLSTSEPMVATPPTLHTSEGPPIQPVATVNAGVYDLELQIDLCPELQEIANNLQEMYDFLVLAVKKSLKYHGIDVKDAKMLIKSCFKRKAHVVSELMPYIDILDEANDIETFFDFLNKYDFIGYLNYKLLKKLAKLVEDDNQINELFLEYEKEYDKLLNSASFQDLMPLFERKSDLSPTAPLGLPYISFRLERPGLFTSVYTWVKIFGEFLWSSYAFLKQFRKNCVIITYAILPCVLDDVMRDLKDPVILKKLEDKDVTVAEFIESPQKEEGPYERALKEQGSADVAYARLMLLGSAGTGKTCLKRSLMEEPFNPHTTSTIVSDVSSVRPFGHKWLTRKENKWREATEEDEIEEIACLFKSFHSRSSSHMHGSILSAQYSHDESDALFSTSSVASDMNVERRIQSILKRAGSTYQKIEPVVQVRHVPD</sequence>
<dbReference type="InterPro" id="IPR000488">
    <property type="entry name" value="Death_dom"/>
</dbReference>